<feature type="signal peptide" evidence="2">
    <location>
        <begin position="1"/>
        <end position="31"/>
    </location>
</feature>
<organism evidence="3 4">
    <name type="scientific">Pelagibacterium luteolum</name>
    <dbReference type="NCBI Taxonomy" id="440168"/>
    <lineage>
        <taxon>Bacteria</taxon>
        <taxon>Pseudomonadati</taxon>
        <taxon>Pseudomonadota</taxon>
        <taxon>Alphaproteobacteria</taxon>
        <taxon>Hyphomicrobiales</taxon>
        <taxon>Devosiaceae</taxon>
        <taxon>Pelagibacterium</taxon>
    </lineage>
</organism>
<evidence type="ECO:0000256" key="1">
    <source>
        <dbReference type="ARBA" id="ARBA00022729"/>
    </source>
</evidence>
<evidence type="ECO:0000256" key="2">
    <source>
        <dbReference type="SAM" id="SignalP"/>
    </source>
</evidence>
<accession>A0A1G7XXB9</accession>
<dbReference type="Gene3D" id="3.40.190.10">
    <property type="entry name" value="Periplasmic binding protein-like II"/>
    <property type="match status" value="2"/>
</dbReference>
<proteinExistence type="predicted"/>
<dbReference type="OrthoDB" id="8673316at2"/>
<dbReference type="PANTHER" id="PTHR30006">
    <property type="entry name" value="THIAMINE-BINDING PERIPLASMIC PROTEIN-RELATED"/>
    <property type="match status" value="1"/>
</dbReference>
<dbReference type="RefSeq" id="WP_090597581.1">
    <property type="nucleotide sequence ID" value="NZ_FNCS01000011.1"/>
</dbReference>
<reference evidence="3 4" key="1">
    <citation type="submission" date="2016-10" db="EMBL/GenBank/DDBJ databases">
        <authorList>
            <person name="de Groot N.N."/>
        </authorList>
    </citation>
    <scope>NUCLEOTIDE SEQUENCE [LARGE SCALE GENOMIC DNA]</scope>
    <source>
        <strain evidence="3 4">CGMCC 1.10267</strain>
    </source>
</reference>
<dbReference type="STRING" id="440168.SAMN04487974_11160"/>
<keyword evidence="1 2" id="KW-0732">Signal</keyword>
<protein>
    <submittedName>
        <fullName evidence="3">Iron(III) transport system substrate-binding protein</fullName>
    </submittedName>
</protein>
<dbReference type="AlphaFoldDB" id="A0A1G7XXB9"/>
<dbReference type="Proteomes" id="UP000199495">
    <property type="component" value="Unassembled WGS sequence"/>
</dbReference>
<evidence type="ECO:0000313" key="4">
    <source>
        <dbReference type="Proteomes" id="UP000199495"/>
    </source>
</evidence>
<evidence type="ECO:0000313" key="3">
    <source>
        <dbReference type="EMBL" id="SDG88797.1"/>
    </source>
</evidence>
<name>A0A1G7XXB9_9HYPH</name>
<dbReference type="Pfam" id="PF13531">
    <property type="entry name" value="SBP_bac_11"/>
    <property type="match status" value="1"/>
</dbReference>
<dbReference type="EMBL" id="FNCS01000011">
    <property type="protein sequence ID" value="SDG88797.1"/>
    <property type="molecule type" value="Genomic_DNA"/>
</dbReference>
<dbReference type="PANTHER" id="PTHR30006:SF2">
    <property type="entry name" value="ABC TRANSPORTER SUBSTRATE-BINDING PROTEIN"/>
    <property type="match status" value="1"/>
</dbReference>
<feature type="chain" id="PRO_5011563215" evidence="2">
    <location>
        <begin position="32"/>
        <end position="378"/>
    </location>
</feature>
<gene>
    <name evidence="3" type="ORF">SAMN04487974_11160</name>
</gene>
<sequence length="378" mass="41159">MTTTIKTNVTRPIAGALFVVLVGGISLPASAQDNFDLDALIEAARGEAPITIYDSTGKIVDMAEAFSAHYGIEVTGVKVSATAQFEQITREAQAGNVQGDVALITDTPAAVAQLMPQGYVESWLPPDMEDKIPSQFQSPLAITTNANVFAYNTEAHETCPVTNIWQLTDPEWEGRFAMVDPLTKGTYSDWFNQMETYADDQVAQAYEDHYGVSLETDQPSATAAWVVALAESAPLITDGDDAVSEAVGVRGQDNPFVGLMSSAKFRDNDDLGYALGLCTELRPWVGWSYTKLGLIASGTDSPNLARLFIHYTLTEEGIMPQMVDGKIPTNTDISMPADEPSGIMDVADRVFGYDAATALEDWDARQDWQDLWRVNFSR</sequence>
<keyword evidence="4" id="KW-1185">Reference proteome</keyword>
<dbReference type="SUPFAM" id="SSF53850">
    <property type="entry name" value="Periplasmic binding protein-like II"/>
    <property type="match status" value="1"/>
</dbReference>